<keyword evidence="9" id="KW-0693">Viral RNA replication</keyword>
<keyword evidence="7" id="KW-0548">Nucleotidyltransferase</keyword>
<evidence type="ECO:0000256" key="7">
    <source>
        <dbReference type="ARBA" id="ARBA00022695"/>
    </source>
</evidence>
<evidence type="ECO:0000256" key="8">
    <source>
        <dbReference type="ARBA" id="ARBA00022741"/>
    </source>
</evidence>
<evidence type="ECO:0000256" key="3">
    <source>
        <dbReference type="ARBA" id="ARBA00012494"/>
    </source>
</evidence>
<dbReference type="InterPro" id="IPR047309">
    <property type="entry name" value="Bromoviridae_RdRp"/>
</dbReference>
<feature type="compositionally biased region" description="Basic and acidic residues" evidence="10">
    <location>
        <begin position="728"/>
        <end position="752"/>
    </location>
</feature>
<dbReference type="GO" id="GO:0003968">
    <property type="term" value="F:RNA-directed RNA polymerase activity"/>
    <property type="evidence" value="ECO:0007669"/>
    <property type="project" value="UniProtKB-KW"/>
</dbReference>
<dbReference type="PROSITE" id="PS50507">
    <property type="entry name" value="RDRP_SSRNA_POS"/>
    <property type="match status" value="1"/>
</dbReference>
<dbReference type="Proteomes" id="UP000201314">
    <property type="component" value="Genome"/>
</dbReference>
<keyword evidence="5 12" id="KW-0696">RNA-directed RNA polymerase</keyword>
<protein>
    <recommendedName>
        <fullName evidence="4">RNA-directed RNA polymerase 2a</fullName>
        <ecNumber evidence="3">2.7.7.48</ecNumber>
    </recommendedName>
</protein>
<dbReference type="GO" id="GO:0003723">
    <property type="term" value="F:RNA binding"/>
    <property type="evidence" value="ECO:0007669"/>
    <property type="project" value="InterPro"/>
</dbReference>
<keyword evidence="8" id="KW-0547">Nucleotide-binding</keyword>
<evidence type="ECO:0000256" key="5">
    <source>
        <dbReference type="ARBA" id="ARBA00022484"/>
    </source>
</evidence>
<evidence type="ECO:0000313" key="13">
    <source>
        <dbReference type="Proteomes" id="UP000201314"/>
    </source>
</evidence>
<dbReference type="EC" id="2.7.7.48" evidence="3"/>
<keyword evidence="13" id="KW-1185">Reference proteome</keyword>
<sequence>MDTVKSELILMFLSNRLRFYQSFEIEQADMKDWVKIFLFKFVIEHTAKFDFATVFQTFEMVLGNLGYVVDEVEEDDGYVRDIDPFYLPYDDLDVDYTSMRCEISDDIPDLPSSSDVENYVENISHIPEGTSWASVSDTLEEFREEYQDLKTNSVSFEIPNDIVLNFDDDDGQINDLEIIDAGESMAPEVSADADIRTSCFVSYITGSDLKSKWRPKVTQVRPDPSIIQDAVDELFPNHHCVDDRFFQEWVETHDIDLEVTNCNLDMSNFNDWTKGSDTRLCPTLQVGGLSHRVPTQREALVAIKKRNMNVPELQSQFDHNTVLNTCVQRFLTHVIDKTRMSKLMPISGEELYYFNQYIENKNPPLSEYKGPIPLVALDRYMHMIKTTLKPVEEDSLHIERPVPATITYHKKGVVMMTSPYFLCAMVRLLYVLKSKFTIPTGKYHQIFQMDPKRLKNSKFFKEIDFSKFDKSQGHLHHDIQWKLLSYLGMPEHVIDTWFNAHEVSHIYDQNCGIGFSVDFQRRTGDACTYLGNTLVTLSVLSYVYDLSKPDILFVTASGDDSLIGSLSELPRDREDLCVSLFNFETKFPHNQPFICSKFLLVVDCDDGSEEVLAVPNPLKLLQKLGPKNLQVTVLDDYYQSLCDILWVFEDADICKRVADLAEYRRFKGLHKCQFLESALLSLPSLVANRLKFIRRTVNLESSKVCIRNDVYSDLVTSLDSRAKCRTYDADGSNRSRKREPWKGGETRTRGRAEPGGNCKNNRRVSSNVTIPNESNIGRKKPSRKGGFKLH</sequence>
<dbReference type="KEGG" id="vg:16691414"/>
<dbReference type="GeneID" id="16691414"/>
<organism evidence="12 13">
    <name type="scientific">Ageratum latent virus 1998</name>
    <dbReference type="NCBI Taxonomy" id="2755028"/>
    <lineage>
        <taxon>Viruses</taxon>
        <taxon>Riboviria</taxon>
        <taxon>Orthornavirae</taxon>
        <taxon>Kitrinoviricota</taxon>
        <taxon>Alsuviricetes</taxon>
        <taxon>Martellivirales</taxon>
        <taxon>Bromoviridae</taxon>
        <taxon>Ilarvirus</taxon>
        <taxon>Ilarvirus AGLV</taxon>
    </lineage>
</organism>
<dbReference type="GO" id="GO:0006351">
    <property type="term" value="P:DNA-templated transcription"/>
    <property type="evidence" value="ECO:0007669"/>
    <property type="project" value="InterPro"/>
</dbReference>
<feature type="compositionally biased region" description="Polar residues" evidence="10">
    <location>
        <begin position="763"/>
        <end position="775"/>
    </location>
</feature>
<evidence type="ECO:0000259" key="11">
    <source>
        <dbReference type="PROSITE" id="PS50507"/>
    </source>
</evidence>
<dbReference type="GO" id="GO:0039690">
    <property type="term" value="P:positive stranded viral RNA replication"/>
    <property type="evidence" value="ECO:0007669"/>
    <property type="project" value="InterPro"/>
</dbReference>
<comment type="subunit">
    <text evidence="2">Interacts with replication protein 1a.</text>
</comment>
<evidence type="ECO:0000256" key="1">
    <source>
        <dbReference type="ARBA" id="ARBA00002542"/>
    </source>
</evidence>
<evidence type="ECO:0000256" key="2">
    <source>
        <dbReference type="ARBA" id="ARBA00011754"/>
    </source>
</evidence>
<dbReference type="OrthoDB" id="1284at10239"/>
<evidence type="ECO:0000313" key="12">
    <source>
        <dbReference type="EMBL" id="AGN29718.1"/>
    </source>
</evidence>
<dbReference type="EMBL" id="JX463341">
    <property type="protein sequence ID" value="AGN29718.1"/>
    <property type="molecule type" value="Genomic_RNA"/>
</dbReference>
<name>S4UY15_9BROM</name>
<evidence type="ECO:0000256" key="10">
    <source>
        <dbReference type="SAM" id="MobiDB-lite"/>
    </source>
</evidence>
<keyword evidence="6" id="KW-0808">Transferase</keyword>
<evidence type="ECO:0000256" key="6">
    <source>
        <dbReference type="ARBA" id="ARBA00022679"/>
    </source>
</evidence>
<dbReference type="Pfam" id="PF00978">
    <property type="entry name" value="RdRP_2"/>
    <property type="match status" value="1"/>
</dbReference>
<comment type="function">
    <text evidence="1">RNA-dependent RNA polymerase which replicates the viral genome composed of 3 RNA segments, RNA1, RNA2 and RNA3.</text>
</comment>
<evidence type="ECO:0000256" key="9">
    <source>
        <dbReference type="ARBA" id="ARBA00022953"/>
    </source>
</evidence>
<feature type="domain" description="RdRp catalytic" evidence="11">
    <location>
        <begin position="458"/>
        <end position="573"/>
    </location>
</feature>
<dbReference type="CDD" id="cd23252">
    <property type="entry name" value="Bromoviridae_RdRp"/>
    <property type="match status" value="1"/>
</dbReference>
<evidence type="ECO:0000256" key="4">
    <source>
        <dbReference type="ARBA" id="ARBA00018640"/>
    </source>
</evidence>
<feature type="compositionally biased region" description="Basic residues" evidence="10">
    <location>
        <begin position="777"/>
        <end position="790"/>
    </location>
</feature>
<dbReference type="SUPFAM" id="SSF56672">
    <property type="entry name" value="DNA/RNA polymerases"/>
    <property type="match status" value="1"/>
</dbReference>
<dbReference type="InterPro" id="IPR007094">
    <property type="entry name" value="RNA-dir_pol_PSvirus"/>
</dbReference>
<dbReference type="RefSeq" id="YP_008470970.1">
    <property type="nucleotide sequence ID" value="NC_022128.1"/>
</dbReference>
<feature type="region of interest" description="Disordered" evidence="10">
    <location>
        <begin position="728"/>
        <end position="790"/>
    </location>
</feature>
<dbReference type="InterPro" id="IPR001788">
    <property type="entry name" value="RNA-dep_RNA_pol_alsuvir"/>
</dbReference>
<reference evidence="12 13" key="1">
    <citation type="journal article" date="2013" name="Arch. Virol.">
        <title>Genetic diversity of subgroup 1 ilarviruses from eastern Australia.</title>
        <authorList>
            <person name="Sharman M."/>
            <person name="Thomas J.E."/>
        </authorList>
    </citation>
    <scope>NUCLEOTIDE SEQUENCE [LARGE SCALE GENOMIC DNA]</scope>
    <source>
        <strain evidence="12">1998</strain>
    </source>
</reference>
<dbReference type="InterPro" id="IPR043502">
    <property type="entry name" value="DNA/RNA_pol_sf"/>
</dbReference>
<accession>S4UY15</accession>
<dbReference type="GO" id="GO:0000166">
    <property type="term" value="F:nucleotide binding"/>
    <property type="evidence" value="ECO:0007669"/>
    <property type="project" value="UniProtKB-KW"/>
</dbReference>
<proteinExistence type="predicted"/>